<reference evidence="7" key="1">
    <citation type="submission" date="2020-10" db="EMBL/GenBank/DDBJ databases">
        <authorList>
            <person name="Gilroy R."/>
        </authorList>
    </citation>
    <scope>NUCLEOTIDE SEQUENCE</scope>
    <source>
        <strain evidence="7">35461</strain>
    </source>
</reference>
<keyword evidence="2 5" id="KW-0689">Ribosomal protein</keyword>
<dbReference type="InterPro" id="IPR038380">
    <property type="entry name" value="Ribosomal_bS21_sf"/>
</dbReference>
<dbReference type="HAMAP" id="MF_00358">
    <property type="entry name" value="Ribosomal_bS21"/>
    <property type="match status" value="1"/>
</dbReference>
<dbReference type="NCBIfam" id="TIGR00030">
    <property type="entry name" value="S21p"/>
    <property type="match status" value="1"/>
</dbReference>
<evidence type="ECO:0000256" key="2">
    <source>
        <dbReference type="ARBA" id="ARBA00022980"/>
    </source>
</evidence>
<evidence type="ECO:0000256" key="5">
    <source>
        <dbReference type="HAMAP-Rule" id="MF_00358"/>
    </source>
</evidence>
<dbReference type="GO" id="GO:0005840">
    <property type="term" value="C:ribosome"/>
    <property type="evidence" value="ECO:0007669"/>
    <property type="project" value="UniProtKB-KW"/>
</dbReference>
<sequence>MIMVRLKKGESVERGLKRLKKILDKEGLIKQLRATRYYEKPCEKARRKSARARIRARSRSAMAQM</sequence>
<reference evidence="7" key="2">
    <citation type="journal article" date="2021" name="PeerJ">
        <title>Extensive microbial diversity within the chicken gut microbiome revealed by metagenomics and culture.</title>
        <authorList>
            <person name="Gilroy R."/>
            <person name="Ravi A."/>
            <person name="Getino M."/>
            <person name="Pursley I."/>
            <person name="Horton D.L."/>
            <person name="Alikhan N.F."/>
            <person name="Baker D."/>
            <person name="Gharbi K."/>
            <person name="Hall N."/>
            <person name="Watson M."/>
            <person name="Adriaenssens E.M."/>
            <person name="Foster-Nyarko E."/>
            <person name="Jarju S."/>
            <person name="Secka A."/>
            <person name="Antonio M."/>
            <person name="Oren A."/>
            <person name="Chaudhuri R.R."/>
            <person name="La Ragione R."/>
            <person name="Hildebrand F."/>
            <person name="Pallen M.J."/>
        </authorList>
    </citation>
    <scope>NUCLEOTIDE SEQUENCE</scope>
    <source>
        <strain evidence="7">35461</strain>
    </source>
</reference>
<dbReference type="GO" id="GO:0003735">
    <property type="term" value="F:structural constituent of ribosome"/>
    <property type="evidence" value="ECO:0007669"/>
    <property type="project" value="InterPro"/>
</dbReference>
<dbReference type="PANTHER" id="PTHR21109">
    <property type="entry name" value="MITOCHONDRIAL 28S RIBOSOMAL PROTEIN S21"/>
    <property type="match status" value="1"/>
</dbReference>
<dbReference type="InterPro" id="IPR001911">
    <property type="entry name" value="Ribosomal_bS21"/>
</dbReference>
<evidence type="ECO:0000313" key="7">
    <source>
        <dbReference type="EMBL" id="HIV10031.1"/>
    </source>
</evidence>
<dbReference type="AlphaFoldDB" id="A0A9D1T3G7"/>
<evidence type="ECO:0000256" key="4">
    <source>
        <dbReference type="ARBA" id="ARBA00035135"/>
    </source>
</evidence>
<protein>
    <recommendedName>
        <fullName evidence="4 5">Small ribosomal subunit protein bS21</fullName>
    </recommendedName>
</protein>
<dbReference type="Gene3D" id="1.20.5.1150">
    <property type="entry name" value="Ribosomal protein S8"/>
    <property type="match status" value="1"/>
</dbReference>
<evidence type="ECO:0000313" key="8">
    <source>
        <dbReference type="Proteomes" id="UP000886845"/>
    </source>
</evidence>
<proteinExistence type="inferred from homology"/>
<evidence type="ECO:0000256" key="1">
    <source>
        <dbReference type="ARBA" id="ARBA00006640"/>
    </source>
</evidence>
<dbReference type="PRINTS" id="PR00976">
    <property type="entry name" value="RIBOSOMALS21"/>
</dbReference>
<name>A0A9D1T3G7_9BACT</name>
<evidence type="ECO:0000256" key="6">
    <source>
        <dbReference type="RuleBase" id="RU000667"/>
    </source>
</evidence>
<dbReference type="EMBL" id="DVOR01000248">
    <property type="protein sequence ID" value="HIV10031.1"/>
    <property type="molecule type" value="Genomic_DNA"/>
</dbReference>
<keyword evidence="3 5" id="KW-0687">Ribonucleoprotein</keyword>
<dbReference type="PANTHER" id="PTHR21109:SF0">
    <property type="entry name" value="SMALL RIBOSOMAL SUBUNIT PROTEIN BS21M"/>
    <property type="match status" value="1"/>
</dbReference>
<comment type="similarity">
    <text evidence="1 5 6">Belongs to the bacterial ribosomal protein bS21 family.</text>
</comment>
<organism evidence="7 8">
    <name type="scientific">Candidatus Spyradenecus faecavium</name>
    <dbReference type="NCBI Taxonomy" id="2840947"/>
    <lineage>
        <taxon>Bacteria</taxon>
        <taxon>Pseudomonadati</taxon>
        <taxon>Lentisphaerota</taxon>
        <taxon>Lentisphaeria</taxon>
        <taxon>Lentisphaerales</taxon>
        <taxon>Lentisphaeraceae</taxon>
        <taxon>Lentisphaeraceae incertae sedis</taxon>
        <taxon>Candidatus Spyradenecus</taxon>
    </lineage>
</organism>
<dbReference type="GO" id="GO:0006412">
    <property type="term" value="P:translation"/>
    <property type="evidence" value="ECO:0007669"/>
    <property type="project" value="UniProtKB-UniRule"/>
</dbReference>
<dbReference type="Pfam" id="PF01165">
    <property type="entry name" value="Ribosomal_S21"/>
    <property type="match status" value="1"/>
</dbReference>
<dbReference type="Proteomes" id="UP000886845">
    <property type="component" value="Unassembled WGS sequence"/>
</dbReference>
<comment type="caution">
    <text evidence="7">The sequence shown here is derived from an EMBL/GenBank/DDBJ whole genome shotgun (WGS) entry which is preliminary data.</text>
</comment>
<accession>A0A9D1T3G7</accession>
<evidence type="ECO:0000256" key="3">
    <source>
        <dbReference type="ARBA" id="ARBA00023274"/>
    </source>
</evidence>
<gene>
    <name evidence="5 7" type="primary">rpsU</name>
    <name evidence="7" type="ORF">IAC79_07955</name>
</gene>
<dbReference type="GO" id="GO:1990904">
    <property type="term" value="C:ribonucleoprotein complex"/>
    <property type="evidence" value="ECO:0007669"/>
    <property type="project" value="UniProtKB-KW"/>
</dbReference>